<protein>
    <submittedName>
        <fullName evidence="1">Uncharacterized protein</fullName>
    </submittedName>
</protein>
<reference evidence="1 2" key="1">
    <citation type="journal article" date="2018" name="Mol. Plant">
        <title>The genome of Artemisia annua provides insight into the evolution of Asteraceae family and artemisinin biosynthesis.</title>
        <authorList>
            <person name="Shen Q."/>
            <person name="Zhang L."/>
            <person name="Liao Z."/>
            <person name="Wang S."/>
            <person name="Yan T."/>
            <person name="Shi P."/>
            <person name="Liu M."/>
            <person name="Fu X."/>
            <person name="Pan Q."/>
            <person name="Wang Y."/>
            <person name="Lv Z."/>
            <person name="Lu X."/>
            <person name="Zhang F."/>
            <person name="Jiang W."/>
            <person name="Ma Y."/>
            <person name="Chen M."/>
            <person name="Hao X."/>
            <person name="Li L."/>
            <person name="Tang Y."/>
            <person name="Lv G."/>
            <person name="Zhou Y."/>
            <person name="Sun X."/>
            <person name="Brodelius P.E."/>
            <person name="Rose J.K.C."/>
            <person name="Tang K."/>
        </authorList>
    </citation>
    <scope>NUCLEOTIDE SEQUENCE [LARGE SCALE GENOMIC DNA]</scope>
    <source>
        <strain evidence="2">cv. Huhao1</strain>
        <tissue evidence="1">Leaf</tissue>
    </source>
</reference>
<evidence type="ECO:0000313" key="2">
    <source>
        <dbReference type="Proteomes" id="UP000245207"/>
    </source>
</evidence>
<accession>A0A2U1KP32</accession>
<sequence>MFHQGFDDIKAINLKKRQLRSLIESLPKRQMAVIESRYSRQLEETETLCAVANLYKHQNHLLLSQQLLTHPHPRVPIQCHETEPPNQGC</sequence>
<evidence type="ECO:0000313" key="1">
    <source>
        <dbReference type="EMBL" id="PWA38534.1"/>
    </source>
</evidence>
<organism evidence="1 2">
    <name type="scientific">Artemisia annua</name>
    <name type="common">Sweet wormwood</name>
    <dbReference type="NCBI Taxonomy" id="35608"/>
    <lineage>
        <taxon>Eukaryota</taxon>
        <taxon>Viridiplantae</taxon>
        <taxon>Streptophyta</taxon>
        <taxon>Embryophyta</taxon>
        <taxon>Tracheophyta</taxon>
        <taxon>Spermatophyta</taxon>
        <taxon>Magnoliopsida</taxon>
        <taxon>eudicotyledons</taxon>
        <taxon>Gunneridae</taxon>
        <taxon>Pentapetalae</taxon>
        <taxon>asterids</taxon>
        <taxon>campanulids</taxon>
        <taxon>Asterales</taxon>
        <taxon>Asteraceae</taxon>
        <taxon>Asteroideae</taxon>
        <taxon>Anthemideae</taxon>
        <taxon>Artemisiinae</taxon>
        <taxon>Artemisia</taxon>
    </lineage>
</organism>
<proteinExistence type="predicted"/>
<comment type="caution">
    <text evidence="1">The sequence shown here is derived from an EMBL/GenBank/DDBJ whole genome shotgun (WGS) entry which is preliminary data.</text>
</comment>
<dbReference type="EMBL" id="PKPP01015533">
    <property type="protein sequence ID" value="PWA38534.1"/>
    <property type="molecule type" value="Genomic_DNA"/>
</dbReference>
<dbReference type="AlphaFoldDB" id="A0A2U1KP32"/>
<name>A0A2U1KP32_ARTAN</name>
<keyword evidence="2" id="KW-1185">Reference proteome</keyword>
<gene>
    <name evidence="1" type="ORF">CTI12_AA576480</name>
</gene>
<dbReference type="Proteomes" id="UP000245207">
    <property type="component" value="Unassembled WGS sequence"/>
</dbReference>